<protein>
    <submittedName>
        <fullName evidence="2">Uncharacterized protein</fullName>
    </submittedName>
</protein>
<gene>
    <name evidence="2" type="ORF">M6B38_143245</name>
</gene>
<dbReference type="AlphaFoldDB" id="A0AAX6FBG9"/>
<dbReference type="PANTHER" id="PTHR33333">
    <property type="entry name" value="ERYTHROCYTE MEMBRANE PROTEIN 1-LIKE"/>
    <property type="match status" value="1"/>
</dbReference>
<proteinExistence type="predicted"/>
<accession>A0AAX6FBG9</accession>
<feature type="compositionally biased region" description="Low complexity" evidence="1">
    <location>
        <begin position="51"/>
        <end position="60"/>
    </location>
</feature>
<dbReference type="InterPro" id="IPR039926">
    <property type="entry name" value="Egg_app_1"/>
</dbReference>
<reference evidence="2" key="1">
    <citation type="journal article" date="2023" name="GigaByte">
        <title>Genome assembly of the bearded iris, Iris pallida Lam.</title>
        <authorList>
            <person name="Bruccoleri R.E."/>
            <person name="Oakeley E.J."/>
            <person name="Faust A.M.E."/>
            <person name="Altorfer M."/>
            <person name="Dessus-Babus S."/>
            <person name="Burckhardt D."/>
            <person name="Oertli M."/>
            <person name="Naumann U."/>
            <person name="Petersen F."/>
            <person name="Wong J."/>
        </authorList>
    </citation>
    <scope>NUCLEOTIDE SEQUENCE</scope>
    <source>
        <strain evidence="2">GSM-AAB239-AS_SAM_17_03QT</strain>
    </source>
</reference>
<organism evidence="2 3">
    <name type="scientific">Iris pallida</name>
    <name type="common">Sweet iris</name>
    <dbReference type="NCBI Taxonomy" id="29817"/>
    <lineage>
        <taxon>Eukaryota</taxon>
        <taxon>Viridiplantae</taxon>
        <taxon>Streptophyta</taxon>
        <taxon>Embryophyta</taxon>
        <taxon>Tracheophyta</taxon>
        <taxon>Spermatophyta</taxon>
        <taxon>Magnoliopsida</taxon>
        <taxon>Liliopsida</taxon>
        <taxon>Asparagales</taxon>
        <taxon>Iridaceae</taxon>
        <taxon>Iridoideae</taxon>
        <taxon>Irideae</taxon>
        <taxon>Iris</taxon>
    </lineage>
</organism>
<sequence>MGGSESKPSSDSSTDREEGGGLYESQKSALKASAIAVGTAAVAGAALAWAAASKDASSSGDGDDGDNRMMKAPGRNGEYIRRRQFEDDPKKYFRNQRNKD</sequence>
<name>A0AAX6FBG9_IRIPA</name>
<dbReference type="PANTHER" id="PTHR33333:SF39">
    <property type="entry name" value="HIG1 DOMAIN-CONTAINING PROTEIN"/>
    <property type="match status" value="1"/>
</dbReference>
<reference evidence="2" key="2">
    <citation type="submission" date="2023-04" db="EMBL/GenBank/DDBJ databases">
        <authorList>
            <person name="Bruccoleri R.E."/>
            <person name="Oakeley E.J."/>
            <person name="Faust A.-M."/>
            <person name="Dessus-Babus S."/>
            <person name="Altorfer M."/>
            <person name="Burckhardt D."/>
            <person name="Oertli M."/>
            <person name="Naumann U."/>
            <person name="Petersen F."/>
            <person name="Wong J."/>
        </authorList>
    </citation>
    <scope>NUCLEOTIDE SEQUENCE</scope>
    <source>
        <strain evidence="2">GSM-AAB239-AS_SAM_17_03QT</strain>
        <tissue evidence="2">Leaf</tissue>
    </source>
</reference>
<comment type="caution">
    <text evidence="2">The sequence shown here is derived from an EMBL/GenBank/DDBJ whole genome shotgun (WGS) entry which is preliminary data.</text>
</comment>
<feature type="compositionally biased region" description="Low complexity" evidence="1">
    <location>
        <begin position="1"/>
        <end position="12"/>
    </location>
</feature>
<dbReference type="EMBL" id="JANAVB010030220">
    <property type="protein sequence ID" value="KAJ6813797.1"/>
    <property type="molecule type" value="Genomic_DNA"/>
</dbReference>
<evidence type="ECO:0000313" key="3">
    <source>
        <dbReference type="Proteomes" id="UP001140949"/>
    </source>
</evidence>
<feature type="region of interest" description="Disordered" evidence="1">
    <location>
        <begin position="51"/>
        <end position="100"/>
    </location>
</feature>
<feature type="region of interest" description="Disordered" evidence="1">
    <location>
        <begin position="1"/>
        <end position="25"/>
    </location>
</feature>
<feature type="compositionally biased region" description="Basic and acidic residues" evidence="1">
    <location>
        <begin position="78"/>
        <end position="100"/>
    </location>
</feature>
<keyword evidence="3" id="KW-1185">Reference proteome</keyword>
<dbReference type="Proteomes" id="UP001140949">
    <property type="component" value="Unassembled WGS sequence"/>
</dbReference>
<evidence type="ECO:0000313" key="2">
    <source>
        <dbReference type="EMBL" id="KAJ6813797.1"/>
    </source>
</evidence>
<evidence type="ECO:0000256" key="1">
    <source>
        <dbReference type="SAM" id="MobiDB-lite"/>
    </source>
</evidence>